<feature type="non-terminal residue" evidence="1">
    <location>
        <position position="152"/>
    </location>
</feature>
<proteinExistence type="predicted"/>
<protein>
    <submittedName>
        <fullName evidence="1">16120_t:CDS:1</fullName>
    </submittedName>
</protein>
<comment type="caution">
    <text evidence="1">The sequence shown here is derived from an EMBL/GenBank/DDBJ whole genome shotgun (WGS) entry which is preliminary data.</text>
</comment>
<name>A0ACA9SM05_9GLOM</name>
<gene>
    <name evidence="1" type="ORF">RPERSI_LOCUS32863</name>
</gene>
<organism evidence="1 2">
    <name type="scientific">Racocetra persica</name>
    <dbReference type="NCBI Taxonomy" id="160502"/>
    <lineage>
        <taxon>Eukaryota</taxon>
        <taxon>Fungi</taxon>
        <taxon>Fungi incertae sedis</taxon>
        <taxon>Mucoromycota</taxon>
        <taxon>Glomeromycotina</taxon>
        <taxon>Glomeromycetes</taxon>
        <taxon>Diversisporales</taxon>
        <taxon>Gigasporaceae</taxon>
        <taxon>Racocetra</taxon>
    </lineage>
</organism>
<dbReference type="Proteomes" id="UP000789920">
    <property type="component" value="Unassembled WGS sequence"/>
</dbReference>
<reference evidence="1" key="1">
    <citation type="submission" date="2021-06" db="EMBL/GenBank/DDBJ databases">
        <authorList>
            <person name="Kallberg Y."/>
            <person name="Tangrot J."/>
            <person name="Rosling A."/>
        </authorList>
    </citation>
    <scope>NUCLEOTIDE SEQUENCE</scope>
    <source>
        <strain evidence="1">MA461A</strain>
    </source>
</reference>
<sequence>DPLSAVDAHVGNYLFTNCIQGALAKKTRLLSTHHLHYIPRVDYIICMEDGEIAEQGTYEDLMKDGKIFSKLIAEYSKAESDSEIKEDKEQTLDDEKENKKEQTIIKLISTEEQYRGAVNNEIYLAYIKNEGGLILILVIILLLAMMTGTNIG</sequence>
<feature type="non-terminal residue" evidence="1">
    <location>
        <position position="1"/>
    </location>
</feature>
<accession>A0ACA9SM05</accession>
<evidence type="ECO:0000313" key="2">
    <source>
        <dbReference type="Proteomes" id="UP000789920"/>
    </source>
</evidence>
<dbReference type="EMBL" id="CAJVQC010139298">
    <property type="protein sequence ID" value="CAG8843653.1"/>
    <property type="molecule type" value="Genomic_DNA"/>
</dbReference>
<keyword evidence="2" id="KW-1185">Reference proteome</keyword>
<evidence type="ECO:0000313" key="1">
    <source>
        <dbReference type="EMBL" id="CAG8843653.1"/>
    </source>
</evidence>